<dbReference type="Proteomes" id="UP001501231">
    <property type="component" value="Unassembled WGS sequence"/>
</dbReference>
<organism evidence="2 3">
    <name type="scientific">Actinomadura vinacea</name>
    <dbReference type="NCBI Taxonomy" id="115336"/>
    <lineage>
        <taxon>Bacteria</taxon>
        <taxon>Bacillati</taxon>
        <taxon>Actinomycetota</taxon>
        <taxon>Actinomycetes</taxon>
        <taxon>Streptosporangiales</taxon>
        <taxon>Thermomonosporaceae</taxon>
        <taxon>Actinomadura</taxon>
    </lineage>
</organism>
<dbReference type="PANTHER" id="PTHR24216">
    <property type="entry name" value="PAXILLIN-RELATED"/>
    <property type="match status" value="1"/>
</dbReference>
<feature type="compositionally biased region" description="Pro residues" evidence="1">
    <location>
        <begin position="421"/>
        <end position="444"/>
    </location>
</feature>
<gene>
    <name evidence="2" type="ORF">GCM10010191_03470</name>
</gene>
<dbReference type="InterPro" id="IPR011048">
    <property type="entry name" value="Haem_d1_sf"/>
</dbReference>
<dbReference type="Gene3D" id="2.130.10.10">
    <property type="entry name" value="YVTN repeat-like/Quinoprotein amine dehydrogenase"/>
    <property type="match status" value="1"/>
</dbReference>
<name>A0ABP5VEQ9_9ACTN</name>
<feature type="region of interest" description="Disordered" evidence="1">
    <location>
        <begin position="345"/>
        <end position="515"/>
    </location>
</feature>
<accession>A0ABP5VEQ9</accession>
<dbReference type="SUPFAM" id="SSF51004">
    <property type="entry name" value="C-terminal (heme d1) domain of cytochrome cd1-nitrite reductase"/>
    <property type="match status" value="1"/>
</dbReference>
<evidence type="ECO:0000256" key="1">
    <source>
        <dbReference type="SAM" id="MobiDB-lite"/>
    </source>
</evidence>
<evidence type="ECO:0000313" key="2">
    <source>
        <dbReference type="EMBL" id="GAA2399674.1"/>
    </source>
</evidence>
<dbReference type="PANTHER" id="PTHR24216:SF65">
    <property type="entry name" value="PAXILLIN-LIKE PROTEIN 1"/>
    <property type="match status" value="1"/>
</dbReference>
<proteinExistence type="predicted"/>
<evidence type="ECO:0000313" key="3">
    <source>
        <dbReference type="Proteomes" id="UP001501231"/>
    </source>
</evidence>
<feature type="compositionally biased region" description="Pro residues" evidence="1">
    <location>
        <begin position="382"/>
        <end position="391"/>
    </location>
</feature>
<dbReference type="EMBL" id="BAAARW010000001">
    <property type="protein sequence ID" value="GAA2399674.1"/>
    <property type="molecule type" value="Genomic_DNA"/>
</dbReference>
<reference evidence="3" key="1">
    <citation type="journal article" date="2019" name="Int. J. Syst. Evol. Microbiol.">
        <title>The Global Catalogue of Microorganisms (GCM) 10K type strain sequencing project: providing services to taxonomists for standard genome sequencing and annotation.</title>
        <authorList>
            <consortium name="The Broad Institute Genomics Platform"/>
            <consortium name="The Broad Institute Genome Sequencing Center for Infectious Disease"/>
            <person name="Wu L."/>
            <person name="Ma J."/>
        </authorList>
    </citation>
    <scope>NUCLEOTIDE SEQUENCE [LARGE SCALE GENOMIC DNA]</scope>
    <source>
        <strain evidence="3">JCM 3325</strain>
    </source>
</reference>
<keyword evidence="3" id="KW-1185">Reference proteome</keyword>
<protein>
    <submittedName>
        <fullName evidence="2">Uncharacterized protein</fullName>
    </submittedName>
</protein>
<dbReference type="InterPro" id="IPR015943">
    <property type="entry name" value="WD40/YVTN_repeat-like_dom_sf"/>
</dbReference>
<feature type="compositionally biased region" description="Pro residues" evidence="1">
    <location>
        <begin position="460"/>
        <end position="510"/>
    </location>
</feature>
<sequence>MKSRARIGGWGTAVLITGALAATLLGSGRIGHATEASDGSAWLWSRTASEVARVNPDNGQVERRRKVTDARGHRVRLSQNDQNLLIHDLETGRVSSLNLSGLGLSGRLNVGARGDTHLAMGATAAAVIERTSGTVRALDPATLRPVGTPLQLPGPLVGGEFDDDGRLWVAVPQQGTVAALKISAQGAAVARTDEVAEPGRDLALSVLDQGALVLDRGGRDLVVATGDGTRRITAPVPLAGAMVPERTHGALAAVTVPAAGSVVTLGDVEKGGPVLSFPLADPVQEPVVPFAGKVYVPVRETGQVRVYDPAGRQTGALSMPAGRGDLELQVREGNLFINAPGSADAQVVGTDGRARKVGKYPNGQGKGGDRPVAPGGGENSPPLIPAPPVEPVFPDLPVLPPSREEPEEPETPSEPSTPGTTPSPPGRTGPTPKPPRKSVPPVPEMPSARPTTSAPGTKSPTPPRSTTPRPPSTSRPPSTPRPPSTSKPPTSKPPTPKPPKPTPKPTPNPYTPAQVCNASSGGNYYVQRSVGFSGGRVYQLYSNSTKKNCAVTMKTGANVGKGTNVWVRLQEKKGGEVGYDGGTFKYYAGPVFVNASGICVRISGGGSGASVSTGWANCG</sequence>
<comment type="caution">
    <text evidence="2">The sequence shown here is derived from an EMBL/GenBank/DDBJ whole genome shotgun (WGS) entry which is preliminary data.</text>
</comment>